<dbReference type="EMBL" id="CATQJL010000001">
    <property type="protein sequence ID" value="CAJ0590394.1"/>
    <property type="molecule type" value="Genomic_DNA"/>
</dbReference>
<sequence>MVAYIHIIACQSERRYLLISPYLIGRWFTVTNARLGNGRRWKSAQSGVVSINLLYRKGLGDSQMTQLIWSVCPNSKRKSKTRTLGELVEEQRSDNKKQVPHSSGVSLAVQMTQGLMSNDVLKLDSVLRESKVEIIQATLSDLQVAHIVPLLKALFERISNRSATNIRPWILWIQCILSLHTSYLSSLRNLETELSGLLEWMRQRVGHQQKLLELYGRLTLVGEQIERRTNRTVIVAPQPLITFNDDLDSDLEDIESGGSEESGGSSDEEEEDWWEEEGIGASDENEDDDDSDDSDLNVPLKKARGNDNGSGTDEENDSEEGSSDNSGEENGKDTDDEEMDIVSAEGRMAQLITDRLIASV</sequence>
<dbReference type="InterPro" id="IPR007148">
    <property type="entry name" value="SSU_processome_Utp12"/>
</dbReference>
<feature type="domain" description="Small-subunit processome Utp12" evidence="5">
    <location>
        <begin position="123"/>
        <end position="221"/>
    </location>
</feature>
<keyword evidence="7" id="KW-1185">Reference proteome</keyword>
<evidence type="ECO:0000313" key="7">
    <source>
        <dbReference type="Proteomes" id="UP001176961"/>
    </source>
</evidence>
<organism evidence="6 7">
    <name type="scientific">Cylicocyclus nassatus</name>
    <name type="common">Nematode worm</name>
    <dbReference type="NCBI Taxonomy" id="53992"/>
    <lineage>
        <taxon>Eukaryota</taxon>
        <taxon>Metazoa</taxon>
        <taxon>Ecdysozoa</taxon>
        <taxon>Nematoda</taxon>
        <taxon>Chromadorea</taxon>
        <taxon>Rhabditida</taxon>
        <taxon>Rhabditina</taxon>
        <taxon>Rhabditomorpha</taxon>
        <taxon>Strongyloidea</taxon>
        <taxon>Strongylidae</taxon>
        <taxon>Cylicocyclus</taxon>
    </lineage>
</organism>
<evidence type="ECO:0000256" key="3">
    <source>
        <dbReference type="ARBA" id="ARBA00038335"/>
    </source>
</evidence>
<evidence type="ECO:0000256" key="2">
    <source>
        <dbReference type="ARBA" id="ARBA00023242"/>
    </source>
</evidence>
<dbReference type="GO" id="GO:0005730">
    <property type="term" value="C:nucleolus"/>
    <property type="evidence" value="ECO:0007669"/>
    <property type="project" value="TreeGrafter"/>
</dbReference>
<gene>
    <name evidence="6" type="ORF">CYNAS_LOCUS2377</name>
</gene>
<name>A0AA36GFJ2_CYLNA</name>
<dbReference type="PANTHER" id="PTHR44267">
    <property type="entry name" value="WD REPEAT-CONTAINING PROTEIN 43"/>
    <property type="match status" value="1"/>
</dbReference>
<feature type="compositionally biased region" description="Acidic residues" evidence="4">
    <location>
        <begin position="312"/>
        <end position="322"/>
    </location>
</feature>
<feature type="compositionally biased region" description="Acidic residues" evidence="4">
    <location>
        <begin position="245"/>
        <end position="255"/>
    </location>
</feature>
<dbReference type="Pfam" id="PF04003">
    <property type="entry name" value="Utp12"/>
    <property type="match status" value="1"/>
</dbReference>
<dbReference type="PANTHER" id="PTHR44267:SF1">
    <property type="entry name" value="WD REPEAT-CONTAINING PROTEIN 43"/>
    <property type="match status" value="1"/>
</dbReference>
<comment type="caution">
    <text evidence="6">The sequence shown here is derived from an EMBL/GenBank/DDBJ whole genome shotgun (WGS) entry which is preliminary data.</text>
</comment>
<keyword evidence="2" id="KW-0539">Nucleus</keyword>
<comment type="similarity">
    <text evidence="3">Belongs to the UTP5 family.</text>
</comment>
<reference evidence="6" key="1">
    <citation type="submission" date="2023-07" db="EMBL/GenBank/DDBJ databases">
        <authorList>
            <consortium name="CYATHOMIX"/>
        </authorList>
    </citation>
    <scope>NUCLEOTIDE SEQUENCE</scope>
    <source>
        <strain evidence="6">N/A</strain>
    </source>
</reference>
<evidence type="ECO:0000313" key="6">
    <source>
        <dbReference type="EMBL" id="CAJ0590394.1"/>
    </source>
</evidence>
<evidence type="ECO:0000259" key="5">
    <source>
        <dbReference type="Pfam" id="PF04003"/>
    </source>
</evidence>
<feature type="compositionally biased region" description="Acidic residues" evidence="4">
    <location>
        <begin position="266"/>
        <end position="295"/>
    </location>
</feature>
<protein>
    <recommendedName>
        <fullName evidence="5">Small-subunit processome Utp12 domain-containing protein</fullName>
    </recommendedName>
</protein>
<proteinExistence type="inferred from homology"/>
<feature type="compositionally biased region" description="Low complexity" evidence="4">
    <location>
        <begin position="256"/>
        <end position="265"/>
    </location>
</feature>
<evidence type="ECO:0000256" key="1">
    <source>
        <dbReference type="ARBA" id="ARBA00004123"/>
    </source>
</evidence>
<evidence type="ECO:0000256" key="4">
    <source>
        <dbReference type="SAM" id="MobiDB-lite"/>
    </source>
</evidence>
<dbReference type="AlphaFoldDB" id="A0AA36GFJ2"/>
<feature type="region of interest" description="Disordered" evidence="4">
    <location>
        <begin position="245"/>
        <end position="345"/>
    </location>
</feature>
<dbReference type="GO" id="GO:0000462">
    <property type="term" value="P:maturation of SSU-rRNA from tricistronic rRNA transcript (SSU-rRNA, 5.8S rRNA, LSU-rRNA)"/>
    <property type="evidence" value="ECO:0007669"/>
    <property type="project" value="TreeGrafter"/>
</dbReference>
<dbReference type="Proteomes" id="UP001176961">
    <property type="component" value="Unassembled WGS sequence"/>
</dbReference>
<comment type="subcellular location">
    <subcellularLocation>
        <location evidence="1">Nucleus</location>
    </subcellularLocation>
</comment>
<accession>A0AA36GFJ2</accession>
<dbReference type="InterPro" id="IPR052414">
    <property type="entry name" value="U3_snoRNA-assoc_WDR"/>
</dbReference>